<feature type="signal peptide" evidence="3">
    <location>
        <begin position="1"/>
        <end position="22"/>
    </location>
</feature>
<evidence type="ECO:0008006" key="6">
    <source>
        <dbReference type="Google" id="ProtNLM"/>
    </source>
</evidence>
<name>A0A448X191_9PLAT</name>
<reference evidence="4" key="1">
    <citation type="submission" date="2018-11" db="EMBL/GenBank/DDBJ databases">
        <authorList>
            <consortium name="Pathogen Informatics"/>
        </authorList>
    </citation>
    <scope>NUCLEOTIDE SEQUENCE</scope>
</reference>
<dbReference type="GO" id="GO:0032222">
    <property type="term" value="P:regulation of synaptic transmission, cholinergic"/>
    <property type="evidence" value="ECO:0007669"/>
    <property type="project" value="InterPro"/>
</dbReference>
<keyword evidence="1 3" id="KW-0732">Signal</keyword>
<dbReference type="Proteomes" id="UP000784294">
    <property type="component" value="Unassembled WGS sequence"/>
</dbReference>
<feature type="chain" id="PRO_5019539612" description="Protein quiver" evidence="3">
    <location>
        <begin position="23"/>
        <end position="155"/>
    </location>
</feature>
<proteinExistence type="predicted"/>
<keyword evidence="5" id="KW-1185">Reference proteome</keyword>
<evidence type="ECO:0000256" key="3">
    <source>
        <dbReference type="SAM" id="SignalP"/>
    </source>
</evidence>
<sequence>MASAVFSIIFALLLWPPRLVRGYAYGNLSCYECEMANREIRMALIPCSQPEKWAIVHNCVACLKFTQDETIDYRKPRWDMEGESAVGMARFCLRKFEPRFSDGCFNTYGSSSDQSRCYCSSNLCNRAKHPVFVPASGLLLGSVTLFVSRLCGHHF</sequence>
<organism evidence="4 5">
    <name type="scientific">Protopolystoma xenopodis</name>
    <dbReference type="NCBI Taxonomy" id="117903"/>
    <lineage>
        <taxon>Eukaryota</taxon>
        <taxon>Metazoa</taxon>
        <taxon>Spiralia</taxon>
        <taxon>Lophotrochozoa</taxon>
        <taxon>Platyhelminthes</taxon>
        <taxon>Monogenea</taxon>
        <taxon>Polyopisthocotylea</taxon>
        <taxon>Polystomatidea</taxon>
        <taxon>Polystomatidae</taxon>
        <taxon>Protopolystoma</taxon>
    </lineage>
</organism>
<dbReference type="InterPro" id="IPR031424">
    <property type="entry name" value="QVR-like"/>
</dbReference>
<comment type="caution">
    <text evidence="4">The sequence shown here is derived from an EMBL/GenBank/DDBJ whole genome shotgun (WGS) entry which is preliminary data.</text>
</comment>
<dbReference type="AlphaFoldDB" id="A0A448X191"/>
<dbReference type="OrthoDB" id="6221646at2759"/>
<accession>A0A448X191</accession>
<dbReference type="EMBL" id="CAAALY010075058">
    <property type="protein sequence ID" value="VEL25601.1"/>
    <property type="molecule type" value="Genomic_DNA"/>
</dbReference>
<gene>
    <name evidence="4" type="ORF">PXEA_LOCUS19041</name>
</gene>
<evidence type="ECO:0000256" key="2">
    <source>
        <dbReference type="ARBA" id="ARBA00023180"/>
    </source>
</evidence>
<dbReference type="Pfam" id="PF17064">
    <property type="entry name" value="QVR"/>
    <property type="match status" value="1"/>
</dbReference>
<keyword evidence="2" id="KW-0325">Glycoprotein</keyword>
<dbReference type="GO" id="GO:0030431">
    <property type="term" value="P:sleep"/>
    <property type="evidence" value="ECO:0007669"/>
    <property type="project" value="InterPro"/>
</dbReference>
<protein>
    <recommendedName>
        <fullName evidence="6">Protein quiver</fullName>
    </recommendedName>
</protein>
<evidence type="ECO:0000313" key="5">
    <source>
        <dbReference type="Proteomes" id="UP000784294"/>
    </source>
</evidence>
<evidence type="ECO:0000256" key="1">
    <source>
        <dbReference type="ARBA" id="ARBA00022729"/>
    </source>
</evidence>
<evidence type="ECO:0000313" key="4">
    <source>
        <dbReference type="EMBL" id="VEL25601.1"/>
    </source>
</evidence>